<organism evidence="4 5">
    <name type="scientific">Paenibacillus graminis</name>
    <dbReference type="NCBI Taxonomy" id="189425"/>
    <lineage>
        <taxon>Bacteria</taxon>
        <taxon>Bacillati</taxon>
        <taxon>Bacillota</taxon>
        <taxon>Bacilli</taxon>
        <taxon>Bacillales</taxon>
        <taxon>Paenibacillaceae</taxon>
        <taxon>Paenibacillus</taxon>
    </lineage>
</organism>
<dbReference type="InterPro" id="IPR035986">
    <property type="entry name" value="PKD_dom_sf"/>
</dbReference>
<dbReference type="Gene3D" id="3.30.457.10">
    <property type="entry name" value="Copper amine oxidase-like, N-terminal domain"/>
    <property type="match status" value="1"/>
</dbReference>
<dbReference type="InterPro" id="IPR013783">
    <property type="entry name" value="Ig-like_fold"/>
</dbReference>
<feature type="region of interest" description="Disordered" evidence="1">
    <location>
        <begin position="50"/>
        <end position="107"/>
    </location>
</feature>
<dbReference type="STRING" id="189425.PGRAT_21940"/>
<dbReference type="InterPro" id="IPR036582">
    <property type="entry name" value="Mao_N_sf"/>
</dbReference>
<feature type="domain" description="PKD/Chitinase" evidence="3">
    <location>
        <begin position="350"/>
        <end position="422"/>
    </location>
</feature>
<dbReference type="Pfam" id="PF07833">
    <property type="entry name" value="Cu_amine_oxidN1"/>
    <property type="match status" value="1"/>
</dbReference>
<dbReference type="SUPFAM" id="SSF49299">
    <property type="entry name" value="PKD domain"/>
    <property type="match status" value="2"/>
</dbReference>
<dbReference type="InterPro" id="IPR012854">
    <property type="entry name" value="Cu_amine_oxidase-like_N"/>
</dbReference>
<evidence type="ECO:0000256" key="1">
    <source>
        <dbReference type="SAM" id="MobiDB-lite"/>
    </source>
</evidence>
<dbReference type="HOGENOM" id="CLU_014753_0_0_9"/>
<accession>A0A089MEW9</accession>
<evidence type="ECO:0000259" key="3">
    <source>
        <dbReference type="SMART" id="SM00089"/>
    </source>
</evidence>
<name>A0A089MEW9_9BACL</name>
<dbReference type="RefSeq" id="WP_025707149.1">
    <property type="nucleotide sequence ID" value="NZ_CP009287.1"/>
</dbReference>
<proteinExistence type="predicted"/>
<evidence type="ECO:0000256" key="2">
    <source>
        <dbReference type="SAM" id="SignalP"/>
    </source>
</evidence>
<evidence type="ECO:0000313" key="4">
    <source>
        <dbReference type="EMBL" id="AIQ70008.1"/>
    </source>
</evidence>
<feature type="chain" id="PRO_5001847227" description="PKD/Chitinase domain-containing protein" evidence="2">
    <location>
        <begin position="26"/>
        <end position="765"/>
    </location>
</feature>
<dbReference type="InterPro" id="IPR022409">
    <property type="entry name" value="PKD/Chitinase_dom"/>
</dbReference>
<dbReference type="Proteomes" id="UP000029500">
    <property type="component" value="Chromosome"/>
</dbReference>
<feature type="domain" description="PKD/Chitinase" evidence="3">
    <location>
        <begin position="269"/>
        <end position="345"/>
    </location>
</feature>
<gene>
    <name evidence="4" type="ORF">PGRAT_21940</name>
</gene>
<dbReference type="eggNOG" id="COG3291">
    <property type="taxonomic scope" value="Bacteria"/>
</dbReference>
<dbReference type="SMART" id="SM00089">
    <property type="entry name" value="PKD"/>
    <property type="match status" value="2"/>
</dbReference>
<sequence length="765" mass="81851">MNLKKLSLVAILAVSQVAAAVPAFAAPVSTTTISGTVVQAAEAIPTPAATLMPESTDPLPPLASPGSATPTPTPIPTSIPTPTPVTTSLPNATPVPSSSALPAATAGPAMTPLPGASALPAETPGVITPLATGGQIIPTAGANQLILMMNSNKMYMNGKEYLANQPMAVKNGVSYVSIRAMVDMVKVKYTYDYKTKEVIVTKGDSVMRFKTDSKIYTVNGSKETMKGPAYQFKGTFMIPLTSITKALSLKYSVDNVGKRVILELNTKPTASFTVQPTEIYAGVTPVTFVTKYSSPNGSPIAQEVWNENKKDMYDQPGYYTITYSVQDASGLWSDPYTATIQVLQPNQPPVANFSTDKDEYKMGEPVTLTDLSTDPEGEELTVEWTNRALAYFNPGPVSLQLKVTDKHGLSSTFEKTINITNEQLYTQDEVAKLFTVPGDIISMDGGMIPGLPNLAYNLSSEPYTLIRSNSPETVNAEGVLYRETSLGSTRFLVHHLNNMSTRQKLYVIATNHNLYPTTITTQYLGIAGPAVSPGYTGKISIQKYFNSMLTNSSYGTITLQPGQSIPIMTDVSKIAMKPGEVLSLSADLFSDLAVQYDVVMVEQSKDPVALLPTLPLLDRDGVHNRGTYPDSTRVISVFDQVGATQSKLVLGDNDKDKNLVGTDPMSGTEASNAGNFGVLYKIRLESVAKNTLITFNPRGGIYLGSLMVNGTIVNLPNKGSLDSSDMNAVVYRSGNYEGPVDIVFSVASGSNLPVNFVFTPIPAPK</sequence>
<dbReference type="EMBL" id="CP009287">
    <property type="protein sequence ID" value="AIQ70008.1"/>
    <property type="molecule type" value="Genomic_DNA"/>
</dbReference>
<dbReference type="AlphaFoldDB" id="A0A089MEW9"/>
<dbReference type="OrthoDB" id="25008at2"/>
<reference evidence="4 5" key="1">
    <citation type="submission" date="2014-08" db="EMBL/GenBank/DDBJ databases">
        <title>Comparative genomics of the Paenibacillus odorifer group.</title>
        <authorList>
            <person name="den Bakker H.C."/>
            <person name="Tsai Y.-C."/>
            <person name="Martin N."/>
            <person name="Korlach J."/>
            <person name="Wiedmann M."/>
        </authorList>
    </citation>
    <scope>NUCLEOTIDE SEQUENCE [LARGE SCALE GENOMIC DNA]</scope>
    <source>
        <strain evidence="4 5">DSM 15220</strain>
    </source>
</reference>
<dbReference type="KEGG" id="pgm:PGRAT_21940"/>
<evidence type="ECO:0000313" key="5">
    <source>
        <dbReference type="Proteomes" id="UP000029500"/>
    </source>
</evidence>
<keyword evidence="2" id="KW-0732">Signal</keyword>
<feature type="signal peptide" evidence="2">
    <location>
        <begin position="1"/>
        <end position="25"/>
    </location>
</feature>
<dbReference type="SUPFAM" id="SSF55383">
    <property type="entry name" value="Copper amine oxidase, domain N"/>
    <property type="match status" value="2"/>
</dbReference>
<keyword evidence="5" id="KW-1185">Reference proteome</keyword>
<protein>
    <recommendedName>
        <fullName evidence="3">PKD/Chitinase domain-containing protein</fullName>
    </recommendedName>
</protein>
<feature type="compositionally biased region" description="Pro residues" evidence="1">
    <location>
        <begin position="71"/>
        <end position="83"/>
    </location>
</feature>
<dbReference type="Gene3D" id="2.60.40.10">
    <property type="entry name" value="Immunoglobulins"/>
    <property type="match status" value="1"/>
</dbReference>